<evidence type="ECO:0000256" key="8">
    <source>
        <dbReference type="ARBA" id="ARBA00023027"/>
    </source>
</evidence>
<comment type="subcellular location">
    <subcellularLocation>
        <location evidence="1">Mitochondrion inner membrane</location>
        <topology evidence="1">Peripheral membrane protein</topology>
    </subcellularLocation>
</comment>
<evidence type="ECO:0000259" key="12">
    <source>
        <dbReference type="Pfam" id="PF22366"/>
    </source>
</evidence>
<evidence type="ECO:0000256" key="2">
    <source>
        <dbReference type="ARBA" id="ARBA00005272"/>
    </source>
</evidence>
<evidence type="ECO:0000259" key="11">
    <source>
        <dbReference type="Pfam" id="PF07992"/>
    </source>
</evidence>
<evidence type="ECO:0000313" key="13">
    <source>
        <dbReference type="EMBL" id="KAF6174383.1"/>
    </source>
</evidence>
<keyword evidence="6" id="KW-0274">FAD</keyword>
<evidence type="ECO:0000256" key="4">
    <source>
        <dbReference type="ARBA" id="ARBA00022630"/>
    </source>
</evidence>
<dbReference type="InterPro" id="IPR045024">
    <property type="entry name" value="NDH-2"/>
</dbReference>
<evidence type="ECO:0000256" key="6">
    <source>
        <dbReference type="ARBA" id="ARBA00022827"/>
    </source>
</evidence>
<protein>
    <recommendedName>
        <fullName evidence="3">NADH:ubiquinone reductase (non-electrogenic)</fullName>
        <ecNumber evidence="3">1.6.5.9</ecNumber>
    </recommendedName>
</protein>
<keyword evidence="5" id="KW-0496">Mitochondrion</keyword>
<dbReference type="GO" id="GO:0005743">
    <property type="term" value="C:mitochondrial inner membrane"/>
    <property type="evidence" value="ECO:0007669"/>
    <property type="project" value="UniProtKB-SubCell"/>
</dbReference>
<evidence type="ECO:0000256" key="5">
    <source>
        <dbReference type="ARBA" id="ARBA00022792"/>
    </source>
</evidence>
<dbReference type="AlphaFoldDB" id="A0A7J7P4Z3"/>
<feature type="domain" description="FAD/NAD(P)-binding" evidence="11">
    <location>
        <begin position="118"/>
        <end position="314"/>
    </location>
</feature>
<evidence type="ECO:0000256" key="3">
    <source>
        <dbReference type="ARBA" id="ARBA00012637"/>
    </source>
</evidence>
<keyword evidence="5" id="KW-0999">Mitochondrion inner membrane</keyword>
<dbReference type="Pfam" id="PF22366">
    <property type="entry name" value="NDH2_C"/>
    <property type="match status" value="1"/>
</dbReference>
<dbReference type="GO" id="GO:0050136">
    <property type="term" value="F:NADH dehydrogenase (quinone) (non-electrogenic) activity"/>
    <property type="evidence" value="ECO:0007669"/>
    <property type="project" value="UniProtKB-EC"/>
</dbReference>
<keyword evidence="5" id="KW-0472">Membrane</keyword>
<dbReference type="EMBL" id="JACGCM010000270">
    <property type="protein sequence ID" value="KAF6174383.1"/>
    <property type="molecule type" value="Genomic_DNA"/>
</dbReference>
<dbReference type="PANTHER" id="PTHR43706">
    <property type="entry name" value="NADH DEHYDROGENASE"/>
    <property type="match status" value="1"/>
</dbReference>
<comment type="catalytic activity">
    <reaction evidence="9">
        <text>a quinone + NADH + H(+) = a quinol + NAD(+)</text>
        <dbReference type="Rhea" id="RHEA:46160"/>
        <dbReference type="ChEBI" id="CHEBI:15378"/>
        <dbReference type="ChEBI" id="CHEBI:24646"/>
        <dbReference type="ChEBI" id="CHEBI:57540"/>
        <dbReference type="ChEBI" id="CHEBI:57945"/>
        <dbReference type="ChEBI" id="CHEBI:132124"/>
        <dbReference type="EC" id="1.6.5.9"/>
    </reaction>
</comment>
<evidence type="ECO:0000256" key="9">
    <source>
        <dbReference type="ARBA" id="ARBA00047599"/>
    </source>
</evidence>
<comment type="caution">
    <text evidence="13">The sequence shown here is derived from an EMBL/GenBank/DDBJ whole genome shotgun (WGS) entry which is preliminary data.</text>
</comment>
<dbReference type="EC" id="1.6.5.9" evidence="3"/>
<dbReference type="InterPro" id="IPR023753">
    <property type="entry name" value="FAD/NAD-binding_dom"/>
</dbReference>
<keyword evidence="7" id="KW-0560">Oxidoreductase</keyword>
<dbReference type="Gene3D" id="3.50.50.100">
    <property type="match status" value="1"/>
</dbReference>
<dbReference type="OrthoDB" id="3244603at2759"/>
<feature type="domain" description="External alternative NADH-ubiquinone oxidoreductase-like C-terminal" evidence="12">
    <location>
        <begin position="339"/>
        <end position="379"/>
    </location>
</feature>
<feature type="non-terminal residue" evidence="13">
    <location>
        <position position="1"/>
    </location>
</feature>
<evidence type="ECO:0000313" key="14">
    <source>
        <dbReference type="Proteomes" id="UP000541444"/>
    </source>
</evidence>
<evidence type="ECO:0000256" key="7">
    <source>
        <dbReference type="ARBA" id="ARBA00023002"/>
    </source>
</evidence>
<organism evidence="13 14">
    <name type="scientific">Kingdonia uniflora</name>
    <dbReference type="NCBI Taxonomy" id="39325"/>
    <lineage>
        <taxon>Eukaryota</taxon>
        <taxon>Viridiplantae</taxon>
        <taxon>Streptophyta</taxon>
        <taxon>Embryophyta</taxon>
        <taxon>Tracheophyta</taxon>
        <taxon>Spermatophyta</taxon>
        <taxon>Magnoliopsida</taxon>
        <taxon>Ranunculales</taxon>
        <taxon>Circaeasteraceae</taxon>
        <taxon>Kingdonia</taxon>
    </lineage>
</organism>
<gene>
    <name evidence="13" type="ORF">GIB67_034140</name>
</gene>
<dbReference type="InterPro" id="IPR036188">
    <property type="entry name" value="FAD/NAD-bd_sf"/>
</dbReference>
<dbReference type="Proteomes" id="UP000541444">
    <property type="component" value="Unassembled WGS sequence"/>
</dbReference>
<dbReference type="Pfam" id="PF07992">
    <property type="entry name" value="Pyr_redox_2"/>
    <property type="match status" value="1"/>
</dbReference>
<proteinExistence type="inferred from homology"/>
<dbReference type="InterPro" id="IPR054585">
    <property type="entry name" value="NDH2-like_C"/>
</dbReference>
<keyword evidence="4" id="KW-0285">Flavoprotein</keyword>
<accession>A0A7J7P4Z3</accession>
<sequence length="384" mass="43596">SERVVEEFDLDCDNTRLPGLKATKPGENPRVVVLGTGWASCRLFKGIDTKIYDVVCVSPRNHMVLTPLLASTYVGTLEFRSVVEPVSRIQPALVTAPNSYFYLVYYKGVDLDKHELKPLTFNINGVKEHAYFFREVNHAQEIRKRLLLNLMLSENSGISEEEKKRLLHCVIIGGGPTGVEFSGELSNLIMKDVRERYSHVKDDVRVTLIEANEILSSFDIGLRQYATKHLTKCGIHHKKGVVKEFYSKKIVLNDRTDVSYGLLVWFTGVGPSDFVKSLNLPKSQGGWISIDEWMRVPSVEDVFVLGDCAGFLEKTGKQGVTRHWLTYARLSVQDEKGISQEGFVSWLIWRSAYLTRAISWRNKFYVAVNWVITLVFGRDNSRIG</sequence>
<keyword evidence="14" id="KW-1185">Reference proteome</keyword>
<dbReference type="PANTHER" id="PTHR43706:SF4">
    <property type="entry name" value="NADH:UBIQUINONE REDUCTASE (NON-ELECTROGENIC)"/>
    <property type="match status" value="1"/>
</dbReference>
<reference evidence="13 14" key="1">
    <citation type="journal article" date="2020" name="IScience">
        <title>Genome Sequencing of the Endangered Kingdonia uniflora (Circaeasteraceae, Ranunculales) Reveals Potential Mechanisms of Evolutionary Specialization.</title>
        <authorList>
            <person name="Sun Y."/>
            <person name="Deng T."/>
            <person name="Zhang A."/>
            <person name="Moore M.J."/>
            <person name="Landis J.B."/>
            <person name="Lin N."/>
            <person name="Zhang H."/>
            <person name="Zhang X."/>
            <person name="Huang J."/>
            <person name="Zhang X."/>
            <person name="Sun H."/>
            <person name="Wang H."/>
        </authorList>
    </citation>
    <scope>NUCLEOTIDE SEQUENCE [LARGE SCALE GENOMIC DNA]</scope>
    <source>
        <strain evidence="13">TB1705</strain>
        <tissue evidence="13">Leaf</tissue>
    </source>
</reference>
<keyword evidence="8" id="KW-0520">NAD</keyword>
<comment type="catalytic activity">
    <reaction evidence="10">
        <text>a ubiquinone + NADH + H(+) = a ubiquinol + NAD(+)</text>
        <dbReference type="Rhea" id="RHEA:23152"/>
        <dbReference type="Rhea" id="RHEA-COMP:9565"/>
        <dbReference type="Rhea" id="RHEA-COMP:9566"/>
        <dbReference type="ChEBI" id="CHEBI:15378"/>
        <dbReference type="ChEBI" id="CHEBI:16389"/>
        <dbReference type="ChEBI" id="CHEBI:17976"/>
        <dbReference type="ChEBI" id="CHEBI:57540"/>
        <dbReference type="ChEBI" id="CHEBI:57945"/>
    </reaction>
</comment>
<evidence type="ECO:0000256" key="1">
    <source>
        <dbReference type="ARBA" id="ARBA00004637"/>
    </source>
</evidence>
<dbReference type="SUPFAM" id="SSF51905">
    <property type="entry name" value="FAD/NAD(P)-binding domain"/>
    <property type="match status" value="2"/>
</dbReference>
<name>A0A7J7P4Z3_9MAGN</name>
<comment type="similarity">
    <text evidence="2">Belongs to the NADH dehydrogenase family.</text>
</comment>
<evidence type="ECO:0000256" key="10">
    <source>
        <dbReference type="ARBA" id="ARBA00049010"/>
    </source>
</evidence>